<gene>
    <name evidence="3" type="ORF">GIB67_001769</name>
</gene>
<keyword evidence="4" id="KW-1185">Reference proteome</keyword>
<dbReference type="FunFam" id="3.40.50.2000:FF:000064">
    <property type="entry name" value="Glycosyltransferase"/>
    <property type="match status" value="1"/>
</dbReference>
<dbReference type="AlphaFoldDB" id="A0A7J7LBR2"/>
<dbReference type="Gene3D" id="3.40.50.2000">
    <property type="entry name" value="Glycogen Phosphorylase B"/>
    <property type="match status" value="2"/>
</dbReference>
<evidence type="ECO:0000313" key="3">
    <source>
        <dbReference type="EMBL" id="KAF6140028.1"/>
    </source>
</evidence>
<dbReference type="SUPFAM" id="SSF53756">
    <property type="entry name" value="UDP-Glycosyltransferase/glycogen phosphorylase"/>
    <property type="match status" value="1"/>
</dbReference>
<dbReference type="CDD" id="cd03784">
    <property type="entry name" value="GT1_Gtf-like"/>
    <property type="match status" value="1"/>
</dbReference>
<accession>A0A7J7LBR2</accession>
<dbReference type="PANTHER" id="PTHR48047">
    <property type="entry name" value="GLYCOSYLTRANSFERASE"/>
    <property type="match status" value="1"/>
</dbReference>
<keyword evidence="2" id="KW-0808">Transferase</keyword>
<reference evidence="3 4" key="1">
    <citation type="journal article" date="2020" name="IScience">
        <title>Genome Sequencing of the Endangered Kingdonia uniflora (Circaeasteraceae, Ranunculales) Reveals Potential Mechanisms of Evolutionary Specialization.</title>
        <authorList>
            <person name="Sun Y."/>
            <person name="Deng T."/>
            <person name="Zhang A."/>
            <person name="Moore M.J."/>
            <person name="Landis J.B."/>
            <person name="Lin N."/>
            <person name="Zhang H."/>
            <person name="Zhang X."/>
            <person name="Huang J."/>
            <person name="Zhang X."/>
            <person name="Sun H."/>
            <person name="Wang H."/>
        </authorList>
    </citation>
    <scope>NUCLEOTIDE SEQUENCE [LARGE SCALE GENOMIC DNA]</scope>
    <source>
        <strain evidence="3">TB1705</strain>
        <tissue evidence="3">Leaf</tissue>
    </source>
</reference>
<name>A0A7J7LBR2_9MAGN</name>
<dbReference type="InterPro" id="IPR002213">
    <property type="entry name" value="UDP_glucos_trans"/>
</dbReference>
<dbReference type="PANTHER" id="PTHR48047:SF8">
    <property type="entry name" value="FLAVONOL 3-O-GLUCOSYLTRANSFERASE UGT89B1"/>
    <property type="match status" value="1"/>
</dbReference>
<proteinExistence type="inferred from homology"/>
<dbReference type="Pfam" id="PF00201">
    <property type="entry name" value="UDPGT"/>
    <property type="match status" value="1"/>
</dbReference>
<evidence type="ECO:0000256" key="1">
    <source>
        <dbReference type="ARBA" id="ARBA00009995"/>
    </source>
</evidence>
<dbReference type="EMBL" id="JACGCM010002404">
    <property type="protein sequence ID" value="KAF6140028.1"/>
    <property type="molecule type" value="Genomic_DNA"/>
</dbReference>
<dbReference type="OrthoDB" id="5835829at2759"/>
<protein>
    <submittedName>
        <fullName evidence="3">Uncharacterized protein</fullName>
    </submittedName>
</protein>
<sequence>MPAEPADGGGSDLISFDGVPNCPVYPWWQLSPIYRSYKKGDPVSEFIRDVMLTNETSWGVVVNTFDELESVYLQHLEGKIGRGRVWAVGPIVPSGPTTDRGGSSKVVATELLSWLDKCQDNSVVYVCFGSQVVMSNLQMEVLALALEKSRVRFVWGVKEPTIENSGSEFGAVPPGFEDGVAGRGLVIRGWVPQVMVLNHRAVGSFLTHCGWNSVLEAIVAGVPMLAWPMGADQYTNAALLIEELRIAIKVCEGRDTVSNANEMAQAMADSLSENQSRKARVLELSRASLNAIQLGGNSSNSLDGFLKELAGLKSVNNSS</sequence>
<dbReference type="Proteomes" id="UP000541444">
    <property type="component" value="Unassembled WGS sequence"/>
</dbReference>
<evidence type="ECO:0000313" key="4">
    <source>
        <dbReference type="Proteomes" id="UP000541444"/>
    </source>
</evidence>
<dbReference type="GO" id="GO:0035251">
    <property type="term" value="F:UDP-glucosyltransferase activity"/>
    <property type="evidence" value="ECO:0007669"/>
    <property type="project" value="TreeGrafter"/>
</dbReference>
<comment type="similarity">
    <text evidence="1">Belongs to the UDP-glycosyltransferase family.</text>
</comment>
<comment type="caution">
    <text evidence="3">The sequence shown here is derived from an EMBL/GenBank/DDBJ whole genome shotgun (WGS) entry which is preliminary data.</text>
</comment>
<organism evidence="3 4">
    <name type="scientific">Kingdonia uniflora</name>
    <dbReference type="NCBI Taxonomy" id="39325"/>
    <lineage>
        <taxon>Eukaryota</taxon>
        <taxon>Viridiplantae</taxon>
        <taxon>Streptophyta</taxon>
        <taxon>Embryophyta</taxon>
        <taxon>Tracheophyta</taxon>
        <taxon>Spermatophyta</taxon>
        <taxon>Magnoliopsida</taxon>
        <taxon>Ranunculales</taxon>
        <taxon>Circaeasteraceae</taxon>
        <taxon>Kingdonia</taxon>
    </lineage>
</organism>
<evidence type="ECO:0000256" key="2">
    <source>
        <dbReference type="ARBA" id="ARBA00022679"/>
    </source>
</evidence>